<organism evidence="2 3">
    <name type="scientific">Fictibacillus arsenicus</name>
    <dbReference type="NCBI Taxonomy" id="255247"/>
    <lineage>
        <taxon>Bacteria</taxon>
        <taxon>Bacillati</taxon>
        <taxon>Bacillota</taxon>
        <taxon>Bacilli</taxon>
        <taxon>Bacillales</taxon>
        <taxon>Fictibacillaceae</taxon>
        <taxon>Fictibacillus</taxon>
    </lineage>
</organism>
<accession>A0A1V3GBF9</accession>
<evidence type="ECO:0000313" key="2">
    <source>
        <dbReference type="EMBL" id="OOE14042.1"/>
    </source>
</evidence>
<dbReference type="EMBL" id="MQMF01000001">
    <property type="protein sequence ID" value="OOE14042.1"/>
    <property type="molecule type" value="Genomic_DNA"/>
</dbReference>
<dbReference type="Proteomes" id="UP000188597">
    <property type="component" value="Unassembled WGS sequence"/>
</dbReference>
<reference evidence="2 3" key="1">
    <citation type="submission" date="2016-11" db="EMBL/GenBank/DDBJ databases">
        <authorList>
            <person name="Jaros S."/>
            <person name="Januszkiewicz K."/>
            <person name="Wedrychowicz H."/>
        </authorList>
    </citation>
    <scope>NUCLEOTIDE SEQUENCE [LARGE SCALE GENOMIC DNA]</scope>
    <source>
        <strain evidence="2 3">Con a/3</strain>
    </source>
</reference>
<sequence length="99" mass="10855">MGNKAVFVLGIAANVLLVMSFMFAVYFILTMKVPGGIGIDPQPDPSRWLIALLTVMGGAVQWAFTMGFAHLVDNSIKIEKRFDSLANDVNKIKEKVRGI</sequence>
<proteinExistence type="predicted"/>
<evidence type="ECO:0000313" key="3">
    <source>
        <dbReference type="Proteomes" id="UP000188597"/>
    </source>
</evidence>
<feature type="transmembrane region" description="Helical" evidence="1">
    <location>
        <begin position="49"/>
        <end position="72"/>
    </location>
</feature>
<evidence type="ECO:0000256" key="1">
    <source>
        <dbReference type="SAM" id="Phobius"/>
    </source>
</evidence>
<dbReference type="AlphaFoldDB" id="A0A1V3GBF9"/>
<keyword evidence="1" id="KW-0472">Membrane</keyword>
<dbReference type="RefSeq" id="WP_077359457.1">
    <property type="nucleotide sequence ID" value="NZ_MQMF01000001.1"/>
</dbReference>
<name>A0A1V3GBF9_9BACL</name>
<protein>
    <submittedName>
        <fullName evidence="2">Uncharacterized protein</fullName>
    </submittedName>
</protein>
<keyword evidence="1" id="KW-0812">Transmembrane</keyword>
<comment type="caution">
    <text evidence="2">The sequence shown here is derived from an EMBL/GenBank/DDBJ whole genome shotgun (WGS) entry which is preliminary data.</text>
</comment>
<keyword evidence="1" id="KW-1133">Transmembrane helix</keyword>
<gene>
    <name evidence="2" type="ORF">UN64_02175</name>
</gene>
<feature type="transmembrane region" description="Helical" evidence="1">
    <location>
        <begin position="7"/>
        <end position="29"/>
    </location>
</feature>